<dbReference type="KEGG" id="bgp:BGL_2c26910"/>
<gene>
    <name evidence="1" type="ORF">BGL_2c26910</name>
</gene>
<proteinExistence type="predicted"/>
<reference evidence="2" key="1">
    <citation type="submission" date="2011-03" db="EMBL/GenBank/DDBJ databases">
        <authorList>
            <person name="Voget S."/>
            <person name="Streit W.R."/>
            <person name="Jaeger K.E."/>
            <person name="Daniel R."/>
        </authorList>
    </citation>
    <scope>NUCLEOTIDE SEQUENCE [LARGE SCALE GENOMIC DNA]</scope>
    <source>
        <strain evidence="2">PG1</strain>
    </source>
</reference>
<dbReference type="HOGENOM" id="CLU_1302975_0_0_4"/>
<dbReference type="EMBL" id="CP002581">
    <property type="protein sequence ID" value="AJK50745.1"/>
    <property type="molecule type" value="Genomic_DNA"/>
</dbReference>
<sequence>MPSKITRSGTSFRGFIPSIKSPPSVPWHSWGEEGAALLLEFSPEVMHYRDAQDRQFQLGTISQPFSYTPDYEVTLRDGSIVFIEAKPAQEARRPSVANRLALARAGLAERGFPLYVWDERITGAGIRRDTLRLLRPWRGRIGRNEADEARDLVARMQPRTFGGLIHLARTKARALTWLANGAAGIDLDLPFLSTAELFVDPPEMRHAQIFA</sequence>
<organism evidence="1 2">
    <name type="scientific">Burkholderia plantarii</name>
    <dbReference type="NCBI Taxonomy" id="41899"/>
    <lineage>
        <taxon>Bacteria</taxon>
        <taxon>Pseudomonadati</taxon>
        <taxon>Pseudomonadota</taxon>
        <taxon>Betaproteobacteria</taxon>
        <taxon>Burkholderiales</taxon>
        <taxon>Burkholderiaceae</taxon>
        <taxon>Burkholderia</taxon>
    </lineage>
</organism>
<dbReference type="AlphaFoldDB" id="A0A0B6SBU2"/>
<name>A0A0B6SBU2_BURPL</name>
<dbReference type="Proteomes" id="UP000031838">
    <property type="component" value="Chromosome 2"/>
</dbReference>
<protein>
    <submittedName>
        <fullName evidence="1">Uncharacterized protein</fullName>
    </submittedName>
</protein>
<evidence type="ECO:0000313" key="1">
    <source>
        <dbReference type="EMBL" id="AJK50745.1"/>
    </source>
</evidence>
<evidence type="ECO:0000313" key="2">
    <source>
        <dbReference type="Proteomes" id="UP000031838"/>
    </source>
</evidence>
<accession>A0A0B6SBU2</accession>
<reference evidence="1 2" key="2">
    <citation type="journal article" date="2016" name="Appl. Microbiol. Biotechnol.">
        <title>Mutations improving production and secretion of extracellular lipase by Burkholderia glumae PG1.</title>
        <authorList>
            <person name="Knapp A."/>
            <person name="Voget S."/>
            <person name="Gao R."/>
            <person name="Zaburannyi N."/>
            <person name="Krysciak D."/>
            <person name="Breuer M."/>
            <person name="Hauer B."/>
            <person name="Streit W.R."/>
            <person name="Muller R."/>
            <person name="Daniel R."/>
            <person name="Jaeger K.E."/>
        </authorList>
    </citation>
    <scope>NUCLEOTIDE SEQUENCE [LARGE SCALE GENOMIC DNA]</scope>
    <source>
        <strain evidence="1 2">PG1</strain>
    </source>
</reference>
<keyword evidence="2" id="KW-1185">Reference proteome</keyword>
<dbReference type="RefSeq" id="WP_123863850.1">
    <property type="nucleotide sequence ID" value="NZ_CP002581.1"/>
</dbReference>